<comment type="caution">
    <text evidence="7">The sequence shown here is derived from an EMBL/GenBank/DDBJ whole genome shotgun (WGS) entry which is preliminary data.</text>
</comment>
<reference evidence="7" key="1">
    <citation type="journal article" date="2020" name="Ecol. Evol.">
        <title>Genome structure and content of the rice root-knot nematode (Meloidogyne graminicola).</title>
        <authorList>
            <person name="Phan N.T."/>
            <person name="Danchin E.G.J."/>
            <person name="Klopp C."/>
            <person name="Perfus-Barbeoch L."/>
            <person name="Kozlowski D.K."/>
            <person name="Koutsovoulos G.D."/>
            <person name="Lopez-Roques C."/>
            <person name="Bouchez O."/>
            <person name="Zahm M."/>
            <person name="Besnard G."/>
            <person name="Bellafiore S."/>
        </authorList>
    </citation>
    <scope>NUCLEOTIDE SEQUENCE</scope>
    <source>
        <strain evidence="7">VN-18</strain>
    </source>
</reference>
<evidence type="ECO:0000256" key="1">
    <source>
        <dbReference type="ARBA" id="ARBA00004141"/>
    </source>
</evidence>
<comment type="subcellular location">
    <subcellularLocation>
        <location evidence="1">Membrane</location>
        <topology evidence="1">Multi-pass membrane protein</topology>
    </subcellularLocation>
</comment>
<dbReference type="PANTHER" id="PTHR31216">
    <property type="entry name" value="SERPENTINE RECEPTOR CLASS BETA-1-RELATED-RELATED"/>
    <property type="match status" value="1"/>
</dbReference>
<evidence type="ECO:0000256" key="3">
    <source>
        <dbReference type="ARBA" id="ARBA00022692"/>
    </source>
</evidence>
<evidence type="ECO:0000256" key="2">
    <source>
        <dbReference type="ARBA" id="ARBA00006860"/>
    </source>
</evidence>
<feature type="transmembrane region" description="Helical" evidence="6">
    <location>
        <begin position="192"/>
        <end position="212"/>
    </location>
</feature>
<evidence type="ECO:0000256" key="5">
    <source>
        <dbReference type="ARBA" id="ARBA00023136"/>
    </source>
</evidence>
<dbReference type="GO" id="GO:0016020">
    <property type="term" value="C:membrane"/>
    <property type="evidence" value="ECO:0007669"/>
    <property type="project" value="UniProtKB-SubCell"/>
</dbReference>
<feature type="transmembrane region" description="Helical" evidence="6">
    <location>
        <begin position="218"/>
        <end position="239"/>
    </location>
</feature>
<dbReference type="OrthoDB" id="5826544at2759"/>
<proteinExistence type="inferred from homology"/>
<evidence type="ECO:0000313" key="7">
    <source>
        <dbReference type="EMBL" id="KAF7632443.1"/>
    </source>
</evidence>
<accession>A0A8S9ZGK0</accession>
<name>A0A8S9ZGK0_9BILA</name>
<dbReference type="GO" id="GO:0007606">
    <property type="term" value="P:sensory perception of chemical stimulus"/>
    <property type="evidence" value="ECO:0007669"/>
    <property type="project" value="InterPro"/>
</dbReference>
<dbReference type="AlphaFoldDB" id="A0A8S9ZGK0"/>
<protein>
    <submittedName>
        <fullName evidence="7">Uncharacterized protein</fullName>
    </submittedName>
</protein>
<evidence type="ECO:0000313" key="8">
    <source>
        <dbReference type="Proteomes" id="UP000605970"/>
    </source>
</evidence>
<keyword evidence="5 6" id="KW-0472">Membrane</keyword>
<dbReference type="InterPro" id="IPR019408">
    <property type="entry name" value="7TM_GPCR_serpentine_rcpt_Srab"/>
</dbReference>
<feature type="transmembrane region" description="Helical" evidence="6">
    <location>
        <begin position="39"/>
        <end position="62"/>
    </location>
</feature>
<dbReference type="Pfam" id="PF10292">
    <property type="entry name" value="7TM_GPCR_Srab"/>
    <property type="match status" value="1"/>
</dbReference>
<dbReference type="InterPro" id="IPR002184">
    <property type="entry name" value="7TM_GPCR_serpentine_rcpt_Srb"/>
</dbReference>
<dbReference type="GO" id="GO:0004888">
    <property type="term" value="F:transmembrane signaling receptor activity"/>
    <property type="evidence" value="ECO:0007669"/>
    <property type="project" value="InterPro"/>
</dbReference>
<feature type="transmembrane region" description="Helical" evidence="6">
    <location>
        <begin position="128"/>
        <end position="152"/>
    </location>
</feature>
<organism evidence="7 8">
    <name type="scientific">Meloidogyne graminicola</name>
    <dbReference type="NCBI Taxonomy" id="189291"/>
    <lineage>
        <taxon>Eukaryota</taxon>
        <taxon>Metazoa</taxon>
        <taxon>Ecdysozoa</taxon>
        <taxon>Nematoda</taxon>
        <taxon>Chromadorea</taxon>
        <taxon>Rhabditida</taxon>
        <taxon>Tylenchina</taxon>
        <taxon>Tylenchomorpha</taxon>
        <taxon>Tylenchoidea</taxon>
        <taxon>Meloidogynidae</taxon>
        <taxon>Meloidogyninae</taxon>
        <taxon>Meloidogyne</taxon>
    </lineage>
</organism>
<dbReference type="PANTHER" id="PTHR31216:SF11">
    <property type="entry name" value="SERPENTINE RECEPTOR CLASS BETA-16-RELATED"/>
    <property type="match status" value="1"/>
</dbReference>
<gene>
    <name evidence="7" type="ORF">Mgra_00008138</name>
</gene>
<evidence type="ECO:0000256" key="4">
    <source>
        <dbReference type="ARBA" id="ARBA00022989"/>
    </source>
</evidence>
<evidence type="ECO:0000256" key="6">
    <source>
        <dbReference type="SAM" id="Phobius"/>
    </source>
</evidence>
<feature type="transmembrane region" description="Helical" evidence="6">
    <location>
        <begin position="83"/>
        <end position="108"/>
    </location>
</feature>
<dbReference type="EMBL" id="JABEBT010000102">
    <property type="protein sequence ID" value="KAF7632443.1"/>
    <property type="molecule type" value="Genomic_DNA"/>
</dbReference>
<sequence>MSNINCLLIEQTLKDPIYNITEYLGFIYKDNCELLTPTWLVVFFVFPNYFYLIANSGVHFLIMIERVRATIFIGHYENQGKIYVIRGILLVWLLSIIYTIYIICSALADNETFGKPMGIAYLTSKYNSTIILFINYLVLFIATITTIFDFFVYHTNKKIKKRNKTSFKYSLSANYQLNENLLLIRYILPLDASYALFFGIYLIIVVLVRIYRDVIGDVNYISFYSLASMVKFFIFKINYKYI</sequence>
<dbReference type="Proteomes" id="UP000605970">
    <property type="component" value="Unassembled WGS sequence"/>
</dbReference>
<comment type="similarity">
    <text evidence="2">Belongs to the nematode receptor-like protein srb family.</text>
</comment>
<keyword evidence="4 6" id="KW-1133">Transmembrane helix</keyword>
<keyword evidence="3 6" id="KW-0812">Transmembrane</keyword>
<keyword evidence="8" id="KW-1185">Reference proteome</keyword>